<name>A0A1D9GI22_9GAMM</name>
<dbReference type="Proteomes" id="UP000177445">
    <property type="component" value="Chromosome"/>
</dbReference>
<evidence type="ECO:0000259" key="5">
    <source>
        <dbReference type="PROSITE" id="PS01124"/>
    </source>
</evidence>
<dbReference type="InterPro" id="IPR011051">
    <property type="entry name" value="RmlC_Cupin_sf"/>
</dbReference>
<evidence type="ECO:0000256" key="1">
    <source>
        <dbReference type="ARBA" id="ARBA00023015"/>
    </source>
</evidence>
<feature type="domain" description="HTH araC/xylS-type" evidence="5">
    <location>
        <begin position="157"/>
        <end position="255"/>
    </location>
</feature>
<proteinExistence type="predicted"/>
<dbReference type="EMBL" id="CP017715">
    <property type="protein sequence ID" value="AOY87306.1"/>
    <property type="molecule type" value="Genomic_DNA"/>
</dbReference>
<dbReference type="PANTHER" id="PTHR46796:SF10">
    <property type="entry name" value="TRANSCRIPTIONAL ACTIVATOR FEAR"/>
    <property type="match status" value="1"/>
</dbReference>
<keyword evidence="7" id="KW-1185">Reference proteome</keyword>
<dbReference type="SUPFAM" id="SSF46689">
    <property type="entry name" value="Homeodomain-like"/>
    <property type="match status" value="2"/>
</dbReference>
<dbReference type="InterPro" id="IPR009057">
    <property type="entry name" value="Homeodomain-like_sf"/>
</dbReference>
<dbReference type="GO" id="GO:0043565">
    <property type="term" value="F:sequence-specific DNA binding"/>
    <property type="evidence" value="ECO:0007669"/>
    <property type="project" value="InterPro"/>
</dbReference>
<reference evidence="6 7" key="1">
    <citation type="submission" date="2016-10" db="EMBL/GenBank/DDBJ databases">
        <title>Marinobacter salinus sp. nov., a moderately halophilic bacterium isolated from a tidal flat environment.</title>
        <authorList>
            <person name="Park S.-J."/>
        </authorList>
    </citation>
    <scope>NUCLEOTIDE SEQUENCE [LARGE SCALE GENOMIC DNA]</scope>
    <source>
        <strain evidence="6 7">Hb8</strain>
    </source>
</reference>
<accession>A0A1D9GI22</accession>
<evidence type="ECO:0000313" key="7">
    <source>
        <dbReference type="Proteomes" id="UP000177445"/>
    </source>
</evidence>
<comment type="function">
    <text evidence="4">Regulatory protein of the TOL plasmid xyl operons. XylS activates the xylXYZLTEGFJQKIH operon required for the degradation of toluene, m-xylene and p-xylene.</text>
</comment>
<protein>
    <submittedName>
        <fullName evidence="6">AraC family transcriptional regulator</fullName>
    </submittedName>
</protein>
<dbReference type="InterPro" id="IPR050204">
    <property type="entry name" value="AraC_XylS_family_regulators"/>
</dbReference>
<dbReference type="Gene3D" id="1.10.10.60">
    <property type="entry name" value="Homeodomain-like"/>
    <property type="match status" value="2"/>
</dbReference>
<evidence type="ECO:0000256" key="2">
    <source>
        <dbReference type="ARBA" id="ARBA00023125"/>
    </source>
</evidence>
<dbReference type="SUPFAM" id="SSF51182">
    <property type="entry name" value="RmlC-like cupins"/>
    <property type="match status" value="1"/>
</dbReference>
<dbReference type="PANTHER" id="PTHR46796">
    <property type="entry name" value="HTH-TYPE TRANSCRIPTIONAL ACTIVATOR RHAS-RELATED"/>
    <property type="match status" value="1"/>
</dbReference>
<dbReference type="STRING" id="1874317.BKP64_03395"/>
<dbReference type="InterPro" id="IPR014710">
    <property type="entry name" value="RmlC-like_jellyroll"/>
</dbReference>
<dbReference type="GO" id="GO:0003700">
    <property type="term" value="F:DNA-binding transcription factor activity"/>
    <property type="evidence" value="ECO:0007669"/>
    <property type="project" value="InterPro"/>
</dbReference>
<dbReference type="Gene3D" id="2.60.120.10">
    <property type="entry name" value="Jelly Rolls"/>
    <property type="match status" value="1"/>
</dbReference>
<organism evidence="6 7">
    <name type="scientific">Marinobacter salinus</name>
    <dbReference type="NCBI Taxonomy" id="1874317"/>
    <lineage>
        <taxon>Bacteria</taxon>
        <taxon>Pseudomonadati</taxon>
        <taxon>Pseudomonadota</taxon>
        <taxon>Gammaproteobacteria</taxon>
        <taxon>Pseudomonadales</taxon>
        <taxon>Marinobacteraceae</taxon>
        <taxon>Marinobacter</taxon>
    </lineage>
</organism>
<dbReference type="InterPro" id="IPR018060">
    <property type="entry name" value="HTH_AraC"/>
</dbReference>
<evidence type="ECO:0000313" key="6">
    <source>
        <dbReference type="EMBL" id="AOY87306.1"/>
    </source>
</evidence>
<dbReference type="OrthoDB" id="9809338at2"/>
<dbReference type="Pfam" id="PF12833">
    <property type="entry name" value="HTH_18"/>
    <property type="match status" value="1"/>
</dbReference>
<evidence type="ECO:0000256" key="4">
    <source>
        <dbReference type="ARBA" id="ARBA00037345"/>
    </source>
</evidence>
<keyword evidence="2" id="KW-0238">DNA-binding</keyword>
<evidence type="ECO:0000256" key="3">
    <source>
        <dbReference type="ARBA" id="ARBA00023163"/>
    </source>
</evidence>
<dbReference type="KEGG" id="msq:BKP64_03395"/>
<keyword evidence="1" id="KW-0805">Transcription regulation</keyword>
<dbReference type="AlphaFoldDB" id="A0A1D9GI22"/>
<dbReference type="SMART" id="SM00342">
    <property type="entry name" value="HTH_ARAC"/>
    <property type="match status" value="1"/>
</dbReference>
<keyword evidence="3" id="KW-0804">Transcription</keyword>
<sequence>MLDARLLKLPIASHQHRHEHHQIVVGVQGEADLSVDGTGSHLDTWKACLVPTEARHDYRGDNQNHVLVINLDPYTPAINTPEHGEYERLAPLFERARTLDMDNRLQGLVQFAAAEFDRAPKNDGIKRHLAASILHCMAERLNDSRKVITNRHAVSPDTIRRYIMENLHRKITVQDLAGVACLSVSRFHDLFRDITGVTPHRFLLQTRLDQAAQLLLSTSLSISEVSYRTGFSSQSALTNALRKHKGTTPSKLRFGEKVA</sequence>
<gene>
    <name evidence="6" type="ORF">BKP64_03395</name>
</gene>
<dbReference type="PROSITE" id="PS01124">
    <property type="entry name" value="HTH_ARAC_FAMILY_2"/>
    <property type="match status" value="1"/>
</dbReference>
<dbReference type="RefSeq" id="WP_070966043.1">
    <property type="nucleotide sequence ID" value="NZ_CP017715.1"/>
</dbReference>